<dbReference type="InterPro" id="IPR001452">
    <property type="entry name" value="SH3_domain"/>
</dbReference>
<dbReference type="PANTHER" id="PTHR16943">
    <property type="entry name" value="2-METHYLCITRATE DEHYDRATASE-RELATED"/>
    <property type="match status" value="1"/>
</dbReference>
<dbReference type="SMART" id="SM00326">
    <property type="entry name" value="SH3"/>
    <property type="match status" value="1"/>
</dbReference>
<dbReference type="FunFam" id="3.30.1330.120:FF:000001">
    <property type="entry name" value="2-methylcitrate dehydratase"/>
    <property type="match status" value="1"/>
</dbReference>
<dbReference type="PANTHER" id="PTHR16943:SF16">
    <property type="entry name" value="2-METHYLCITRATE DEHYDRATASE-RELATED"/>
    <property type="match status" value="1"/>
</dbReference>
<dbReference type="GO" id="GO:0005739">
    <property type="term" value="C:mitochondrion"/>
    <property type="evidence" value="ECO:0007669"/>
    <property type="project" value="TreeGrafter"/>
</dbReference>
<feature type="compositionally biased region" description="Pro residues" evidence="6">
    <location>
        <begin position="664"/>
        <end position="678"/>
    </location>
</feature>
<dbReference type="EMBL" id="MU865920">
    <property type="protein sequence ID" value="KAK4453430.1"/>
    <property type="molecule type" value="Genomic_DNA"/>
</dbReference>
<comment type="subunit">
    <text evidence="2">Monomer.</text>
</comment>
<dbReference type="AlphaFoldDB" id="A0AAV9GYE2"/>
<accession>A0AAV9GYE2</accession>
<sequence length="826" mass="90189">MSAVQRGIRQASRSLSQRFCRASALRPLSRSTTSAPRAAPVFCHTRNTFSTMASLQSAAAATPSPSESKGYDPEITDIANYVHNKPIDSELAFDTARWVFLDTLGCGLEGLRFKECTKLLGPTVEGTVVPNGTKVPGTPFQLDPINGAFNIGAMIRWLDYNDCWLAAEWGHPSDNLGAILAVADWITRTNKAGGNLAGGKTFTVRDVLEAMIKAHEIQGCLALLNSFNKVGLDHVVLVKVASTAVVSKMLGLNEQQTADAVTQAWVDGQSLRTYRHTPNTMSRKSWAAGDACQRAVNLALKVLKGEKGVPTVLSAPVWGFYDVLFKGKKFEFQRQYGSYVMENVLFKVSYPAEFHSQTAVEASQKIYNQLKAMGKSAADIKGITCRTHEACVRIIDKQFKPMDNFADRDHCIQYMCSVMLVFGRLTTGDYTDGSEAATSPLVESLRKKIKCVEDPKFTKDYHDPALRTISNGLTVELNDGTVLDEVVVEAPLGHRLRREEAKPEILAKYKRHLEPHYSADKVKHLLELGQDPKKLEAMSVDDYVDLQHREERNSVLIFSRSTTHRASATRTSKMVSADRQQVIETNRSLRTIKTELEALLEKGVLAEDTFDQIQRLLPAEGTLSGTHSQRSTNALPTPATTPSATGYNSAPPSYTQSTNSAGAVPPPLPGRKQPPPAKPVVAHCKALYSYTAQDARDCSFEKGDRLAVYEKMNADWWLGLNERTREEGIFPKAYVEEEQAAAPAWGSEKAAASYQAPQPYGGYPPAPGQANPYNAHAPPMAMANEEGGAAPSKAEENGKKFGKKLGNAAIFGAGATLGGKIVNSIF</sequence>
<keyword evidence="4" id="KW-0456">Lyase</keyword>
<evidence type="ECO:0000313" key="8">
    <source>
        <dbReference type="EMBL" id="KAK4453430.1"/>
    </source>
</evidence>
<reference evidence="8" key="1">
    <citation type="journal article" date="2023" name="Mol. Phylogenet. Evol.">
        <title>Genome-scale phylogeny and comparative genomics of the fungal order Sordariales.</title>
        <authorList>
            <person name="Hensen N."/>
            <person name="Bonometti L."/>
            <person name="Westerberg I."/>
            <person name="Brannstrom I.O."/>
            <person name="Guillou S."/>
            <person name="Cros-Aarteil S."/>
            <person name="Calhoun S."/>
            <person name="Haridas S."/>
            <person name="Kuo A."/>
            <person name="Mondo S."/>
            <person name="Pangilinan J."/>
            <person name="Riley R."/>
            <person name="LaButti K."/>
            <person name="Andreopoulos B."/>
            <person name="Lipzen A."/>
            <person name="Chen C."/>
            <person name="Yan M."/>
            <person name="Daum C."/>
            <person name="Ng V."/>
            <person name="Clum A."/>
            <person name="Steindorff A."/>
            <person name="Ohm R.A."/>
            <person name="Martin F."/>
            <person name="Silar P."/>
            <person name="Natvig D.O."/>
            <person name="Lalanne C."/>
            <person name="Gautier V."/>
            <person name="Ament-Velasquez S.L."/>
            <person name="Kruys A."/>
            <person name="Hutchinson M.I."/>
            <person name="Powell A.J."/>
            <person name="Barry K."/>
            <person name="Miller A.N."/>
            <person name="Grigoriev I.V."/>
            <person name="Debuchy R."/>
            <person name="Gladieux P."/>
            <person name="Hiltunen Thoren M."/>
            <person name="Johannesson H."/>
        </authorList>
    </citation>
    <scope>NUCLEOTIDE SEQUENCE</scope>
    <source>
        <strain evidence="8">PSN243</strain>
    </source>
</reference>
<feature type="region of interest" description="Disordered" evidence="6">
    <location>
        <begin position="762"/>
        <end position="797"/>
    </location>
</feature>
<dbReference type="InterPro" id="IPR036148">
    <property type="entry name" value="MmgE/PrpD_sf"/>
</dbReference>
<dbReference type="SUPFAM" id="SSF103378">
    <property type="entry name" value="2-methylcitrate dehydratase PrpD"/>
    <property type="match status" value="1"/>
</dbReference>
<dbReference type="GO" id="GO:0051537">
    <property type="term" value="F:2 iron, 2 sulfur cluster binding"/>
    <property type="evidence" value="ECO:0007669"/>
    <property type="project" value="InterPro"/>
</dbReference>
<dbReference type="Pfam" id="PF19305">
    <property type="entry name" value="MmgE_PrpD_C"/>
    <property type="match status" value="1"/>
</dbReference>
<evidence type="ECO:0000256" key="6">
    <source>
        <dbReference type="SAM" id="MobiDB-lite"/>
    </source>
</evidence>
<dbReference type="NCBIfam" id="TIGR02330">
    <property type="entry name" value="prpD"/>
    <property type="match status" value="1"/>
</dbReference>
<evidence type="ECO:0000256" key="5">
    <source>
        <dbReference type="PROSITE-ProRule" id="PRU00192"/>
    </source>
</evidence>
<gene>
    <name evidence="8" type="ORF">QBC34DRAFT_344335</name>
</gene>
<dbReference type="InterPro" id="IPR045336">
    <property type="entry name" value="MmgE_PrpD_N"/>
</dbReference>
<dbReference type="InterPro" id="IPR036028">
    <property type="entry name" value="SH3-like_dom_sf"/>
</dbReference>
<dbReference type="Gene3D" id="1.10.4100.10">
    <property type="entry name" value="2-methylcitrate dehydratase PrpD"/>
    <property type="match status" value="1"/>
</dbReference>
<dbReference type="InterPro" id="IPR042183">
    <property type="entry name" value="MmgE/PrpD_sf_1"/>
</dbReference>
<evidence type="ECO:0000256" key="4">
    <source>
        <dbReference type="ARBA" id="ARBA00023239"/>
    </source>
</evidence>
<feature type="compositionally biased region" description="Polar residues" evidence="6">
    <location>
        <begin position="646"/>
        <end position="661"/>
    </location>
</feature>
<dbReference type="NCBIfam" id="NF006943">
    <property type="entry name" value="PRK09425.1"/>
    <property type="match status" value="1"/>
</dbReference>
<dbReference type="SUPFAM" id="SSF50044">
    <property type="entry name" value="SH3-domain"/>
    <property type="match status" value="1"/>
</dbReference>
<evidence type="ECO:0000313" key="9">
    <source>
        <dbReference type="Proteomes" id="UP001321760"/>
    </source>
</evidence>
<dbReference type="Pfam" id="PF03972">
    <property type="entry name" value="MmgE_PrpD_N"/>
    <property type="match status" value="1"/>
</dbReference>
<dbReference type="Gene3D" id="2.30.30.40">
    <property type="entry name" value="SH3 Domains"/>
    <property type="match status" value="1"/>
</dbReference>
<comment type="similarity">
    <text evidence="1">Belongs to the PrpD family.</text>
</comment>
<dbReference type="GO" id="GO:0047547">
    <property type="term" value="F:2-methylcitrate dehydratase activity"/>
    <property type="evidence" value="ECO:0007669"/>
    <property type="project" value="InterPro"/>
</dbReference>
<reference evidence="8" key="2">
    <citation type="submission" date="2023-05" db="EMBL/GenBank/DDBJ databases">
        <authorList>
            <consortium name="Lawrence Berkeley National Laboratory"/>
            <person name="Steindorff A."/>
            <person name="Hensen N."/>
            <person name="Bonometti L."/>
            <person name="Westerberg I."/>
            <person name="Brannstrom I.O."/>
            <person name="Guillou S."/>
            <person name="Cros-Aarteil S."/>
            <person name="Calhoun S."/>
            <person name="Haridas S."/>
            <person name="Kuo A."/>
            <person name="Mondo S."/>
            <person name="Pangilinan J."/>
            <person name="Riley R."/>
            <person name="Labutti K."/>
            <person name="Andreopoulos B."/>
            <person name="Lipzen A."/>
            <person name="Chen C."/>
            <person name="Yanf M."/>
            <person name="Daum C."/>
            <person name="Ng V."/>
            <person name="Clum A."/>
            <person name="Ohm R."/>
            <person name="Martin F."/>
            <person name="Silar P."/>
            <person name="Natvig D."/>
            <person name="Lalanne C."/>
            <person name="Gautier V."/>
            <person name="Ament-Velasquez S.L."/>
            <person name="Kruys A."/>
            <person name="Hutchinson M.I."/>
            <person name="Powell A.J."/>
            <person name="Barry K."/>
            <person name="Miller A.N."/>
            <person name="Grigoriev I.V."/>
            <person name="Debuchy R."/>
            <person name="Gladieux P."/>
            <person name="Thoren M.H."/>
            <person name="Johannesson H."/>
        </authorList>
    </citation>
    <scope>NUCLEOTIDE SEQUENCE</scope>
    <source>
        <strain evidence="8">PSN243</strain>
    </source>
</reference>
<dbReference type="PROSITE" id="PS50002">
    <property type="entry name" value="SH3"/>
    <property type="match status" value="1"/>
</dbReference>
<dbReference type="Pfam" id="PF00018">
    <property type="entry name" value="SH3_1"/>
    <property type="match status" value="1"/>
</dbReference>
<proteinExistence type="inferred from homology"/>
<organism evidence="8 9">
    <name type="scientific">Podospora aff. communis PSN243</name>
    <dbReference type="NCBI Taxonomy" id="3040156"/>
    <lineage>
        <taxon>Eukaryota</taxon>
        <taxon>Fungi</taxon>
        <taxon>Dikarya</taxon>
        <taxon>Ascomycota</taxon>
        <taxon>Pezizomycotina</taxon>
        <taxon>Sordariomycetes</taxon>
        <taxon>Sordariomycetidae</taxon>
        <taxon>Sordariales</taxon>
        <taxon>Podosporaceae</taxon>
        <taxon>Podospora</taxon>
    </lineage>
</organism>
<dbReference type="GO" id="GO:0019679">
    <property type="term" value="P:propionate metabolic process, methylcitrate cycle"/>
    <property type="evidence" value="ECO:0007669"/>
    <property type="project" value="InterPro"/>
</dbReference>
<evidence type="ECO:0000256" key="2">
    <source>
        <dbReference type="ARBA" id="ARBA00011245"/>
    </source>
</evidence>
<evidence type="ECO:0000256" key="1">
    <source>
        <dbReference type="ARBA" id="ARBA00006174"/>
    </source>
</evidence>
<dbReference type="PRINTS" id="PR00452">
    <property type="entry name" value="SH3DOMAIN"/>
</dbReference>
<dbReference type="InterPro" id="IPR005656">
    <property type="entry name" value="MmgE_PrpD"/>
</dbReference>
<protein>
    <submittedName>
        <fullName evidence="8">MmgE/PrpD family-domain-containing protein</fullName>
    </submittedName>
</protein>
<dbReference type="InterPro" id="IPR042188">
    <property type="entry name" value="MmgE/PrpD_sf_2"/>
</dbReference>
<dbReference type="CDD" id="cd00174">
    <property type="entry name" value="SH3"/>
    <property type="match status" value="1"/>
</dbReference>
<name>A0AAV9GYE2_9PEZI</name>
<evidence type="ECO:0000256" key="3">
    <source>
        <dbReference type="ARBA" id="ARBA00022443"/>
    </source>
</evidence>
<dbReference type="InterPro" id="IPR045337">
    <property type="entry name" value="MmgE_PrpD_C"/>
</dbReference>
<keyword evidence="3 5" id="KW-0728">SH3 domain</keyword>
<dbReference type="InterPro" id="IPR012705">
    <property type="entry name" value="2Me_IsoCit_deHydtase_PrpD"/>
</dbReference>
<dbReference type="Gene3D" id="3.30.1330.120">
    <property type="entry name" value="2-methylcitrate dehydratase PrpD"/>
    <property type="match status" value="1"/>
</dbReference>
<evidence type="ECO:0000259" key="7">
    <source>
        <dbReference type="PROSITE" id="PS50002"/>
    </source>
</evidence>
<dbReference type="Proteomes" id="UP001321760">
    <property type="component" value="Unassembled WGS sequence"/>
</dbReference>
<feature type="compositionally biased region" description="Low complexity" evidence="6">
    <location>
        <begin position="632"/>
        <end position="645"/>
    </location>
</feature>
<comment type="caution">
    <text evidence="8">The sequence shown here is derived from an EMBL/GenBank/DDBJ whole genome shotgun (WGS) entry which is preliminary data.</text>
</comment>
<keyword evidence="9" id="KW-1185">Reference proteome</keyword>
<feature type="region of interest" description="Disordered" evidence="6">
    <location>
        <begin position="621"/>
        <end position="678"/>
    </location>
</feature>
<dbReference type="FunFam" id="1.10.4100.10:FF:000001">
    <property type="entry name" value="2-methylcitrate dehydratase"/>
    <property type="match status" value="1"/>
</dbReference>
<feature type="domain" description="SH3" evidence="7">
    <location>
        <begin position="679"/>
        <end position="740"/>
    </location>
</feature>